<evidence type="ECO:0000259" key="1">
    <source>
        <dbReference type="Pfam" id="PF02558"/>
    </source>
</evidence>
<dbReference type="RefSeq" id="WP_184933845.1">
    <property type="nucleotide sequence ID" value="NZ_JACHJV010000001.1"/>
</dbReference>
<dbReference type="Pfam" id="PF02558">
    <property type="entry name" value="ApbA"/>
    <property type="match status" value="1"/>
</dbReference>
<dbReference type="InterPro" id="IPR013328">
    <property type="entry name" value="6PGD_dom2"/>
</dbReference>
<evidence type="ECO:0000313" key="4">
    <source>
        <dbReference type="Proteomes" id="UP000540506"/>
    </source>
</evidence>
<dbReference type="InterPro" id="IPR036291">
    <property type="entry name" value="NAD(P)-bd_dom_sf"/>
</dbReference>
<dbReference type="Gene3D" id="1.10.1040.10">
    <property type="entry name" value="N-(1-d-carboxylethyl)-l-norvaline Dehydrogenase, domain 2"/>
    <property type="match status" value="1"/>
</dbReference>
<dbReference type="Pfam" id="PF08546">
    <property type="entry name" value="ApbA_C"/>
    <property type="match status" value="1"/>
</dbReference>
<feature type="domain" description="Ketopantoate reductase N-terminal" evidence="1">
    <location>
        <begin position="4"/>
        <end position="88"/>
    </location>
</feature>
<evidence type="ECO:0000259" key="2">
    <source>
        <dbReference type="Pfam" id="PF08546"/>
    </source>
</evidence>
<dbReference type="EMBL" id="JACHJV010000001">
    <property type="protein sequence ID" value="MBB4921528.1"/>
    <property type="molecule type" value="Genomic_DNA"/>
</dbReference>
<dbReference type="PANTHER" id="PTHR21708:SF26">
    <property type="entry name" value="2-DEHYDROPANTOATE 2-REDUCTASE"/>
    <property type="match status" value="1"/>
</dbReference>
<dbReference type="SUPFAM" id="SSF51735">
    <property type="entry name" value="NAD(P)-binding Rossmann-fold domains"/>
    <property type="match status" value="1"/>
</dbReference>
<evidence type="ECO:0000313" key="3">
    <source>
        <dbReference type="EMBL" id="MBB4921528.1"/>
    </source>
</evidence>
<dbReference type="EC" id="1.1.1.169" evidence="3"/>
<comment type="caution">
    <text evidence="3">The sequence shown here is derived from an EMBL/GenBank/DDBJ whole genome shotgun (WGS) entry which is preliminary data.</text>
</comment>
<dbReference type="GO" id="GO:0005737">
    <property type="term" value="C:cytoplasm"/>
    <property type="evidence" value="ECO:0007669"/>
    <property type="project" value="TreeGrafter"/>
</dbReference>
<sequence>MRYIIIGAGAIGGSIGGRLHESGHDVVLVARGSHLAALREDGLRFSTPEGTRTLGVPVVGGPEELELGPEDALVVAVKAQHTVGVLEAWAGQPVSGQAATDQPMSGQPVTGQAVSGGGTAGELLPLVCAQNGVANERFALRWFRRVYGMSVWMPATHLEPGRVAVPGAPFSGILHLGRYPSGSDRTARVIAADLEQSRFQAPVHDDVMWWKYGKLIGNLPNALDALAGPIEDGPAMELFHRVMAEGEAVLTAAGIKYPTVAEQLERRGDLMKTVPLEGVELGGSSSRQSLTRGTGSIEADYLNGEIVLLAREHGLPAPLNEALQRLVTRYAREGRAPGSLPAAELTALLAL</sequence>
<dbReference type="SUPFAM" id="SSF48179">
    <property type="entry name" value="6-phosphogluconate dehydrogenase C-terminal domain-like"/>
    <property type="match status" value="1"/>
</dbReference>
<protein>
    <submittedName>
        <fullName evidence="3">2-dehydropantoate 2-reductase</fullName>
        <ecNumber evidence="3">1.1.1.169</ecNumber>
    </submittedName>
</protein>
<dbReference type="Proteomes" id="UP000540506">
    <property type="component" value="Unassembled WGS sequence"/>
</dbReference>
<keyword evidence="4" id="KW-1185">Reference proteome</keyword>
<dbReference type="AlphaFoldDB" id="A0A7W7QXD3"/>
<dbReference type="Gene3D" id="3.40.50.720">
    <property type="entry name" value="NAD(P)-binding Rossmann-like Domain"/>
    <property type="match status" value="1"/>
</dbReference>
<dbReference type="GO" id="GO:0008677">
    <property type="term" value="F:2-dehydropantoate 2-reductase activity"/>
    <property type="evidence" value="ECO:0007669"/>
    <property type="project" value="UniProtKB-EC"/>
</dbReference>
<name>A0A7W7QXD3_KITKI</name>
<keyword evidence="3" id="KW-0560">Oxidoreductase</keyword>
<accession>A0A7W7QXD3</accession>
<reference evidence="3 4" key="1">
    <citation type="submission" date="2020-08" db="EMBL/GenBank/DDBJ databases">
        <title>Sequencing the genomes of 1000 actinobacteria strains.</title>
        <authorList>
            <person name="Klenk H.-P."/>
        </authorList>
    </citation>
    <scope>NUCLEOTIDE SEQUENCE [LARGE SCALE GENOMIC DNA]</scope>
    <source>
        <strain evidence="3 4">DSM 41654</strain>
    </source>
</reference>
<organism evidence="3 4">
    <name type="scientific">Kitasatospora kifunensis</name>
    <name type="common">Streptomyces kifunensis</name>
    <dbReference type="NCBI Taxonomy" id="58351"/>
    <lineage>
        <taxon>Bacteria</taxon>
        <taxon>Bacillati</taxon>
        <taxon>Actinomycetota</taxon>
        <taxon>Actinomycetes</taxon>
        <taxon>Kitasatosporales</taxon>
        <taxon>Streptomycetaceae</taxon>
        <taxon>Kitasatospora</taxon>
    </lineage>
</organism>
<dbReference type="InterPro" id="IPR051402">
    <property type="entry name" value="KPR-Related"/>
</dbReference>
<gene>
    <name evidence="3" type="ORF">FHR34_000521</name>
</gene>
<feature type="domain" description="Ketopantoate reductase C-terminal" evidence="2">
    <location>
        <begin position="207"/>
        <end position="329"/>
    </location>
</feature>
<dbReference type="InterPro" id="IPR013332">
    <property type="entry name" value="KPR_N"/>
</dbReference>
<proteinExistence type="predicted"/>
<dbReference type="InterPro" id="IPR008927">
    <property type="entry name" value="6-PGluconate_DH-like_C_sf"/>
</dbReference>
<dbReference type="InterPro" id="IPR013752">
    <property type="entry name" value="KPA_reductase"/>
</dbReference>
<dbReference type="PANTHER" id="PTHR21708">
    <property type="entry name" value="PROBABLE 2-DEHYDROPANTOATE 2-REDUCTASE"/>
    <property type="match status" value="1"/>
</dbReference>